<dbReference type="PROSITE" id="PS01186">
    <property type="entry name" value="EGF_2"/>
    <property type="match status" value="1"/>
</dbReference>
<dbReference type="AlphaFoldDB" id="A0A6S7HJ64"/>
<dbReference type="InterPro" id="IPR000742">
    <property type="entry name" value="EGF"/>
</dbReference>
<evidence type="ECO:0000313" key="2">
    <source>
        <dbReference type="EMBL" id="CAB4004339.1"/>
    </source>
</evidence>
<keyword evidence="1" id="KW-0245">EGF-like domain</keyword>
<feature type="disulfide bond" evidence="1">
    <location>
        <begin position="146"/>
        <end position="155"/>
    </location>
</feature>
<proteinExistence type="predicted"/>
<dbReference type="SUPFAM" id="SSF57196">
    <property type="entry name" value="EGF/Laminin"/>
    <property type="match status" value="1"/>
</dbReference>
<accession>A0A6S7HJ64</accession>
<sequence>MEQEYCMLEDHTFRLLYGDVCHLTNNILSEATYDFQNHCAMKCLQYPFCTGYNFMKKHQKKTPNCQLTHTLDHNFHDCNADDKGWIFYHPVAPRKAEFLLLYRELNSNIFASQVPCHKMKNCKNGGKTIIYLKDAGPGSDPYRCECPKGFSGDLCQIGELLKKKIVAQDTEIE</sequence>
<evidence type="ECO:0000313" key="3">
    <source>
        <dbReference type="Proteomes" id="UP001152795"/>
    </source>
</evidence>
<gene>
    <name evidence="2" type="ORF">PACLA_8A062362</name>
</gene>
<dbReference type="PROSITE" id="PS00022">
    <property type="entry name" value="EGF_1"/>
    <property type="match status" value="1"/>
</dbReference>
<comment type="caution">
    <text evidence="2">The sequence shown here is derived from an EMBL/GenBank/DDBJ whole genome shotgun (WGS) entry which is preliminary data.</text>
</comment>
<organism evidence="2 3">
    <name type="scientific">Paramuricea clavata</name>
    <name type="common">Red gorgonian</name>
    <name type="synonym">Violescent sea-whip</name>
    <dbReference type="NCBI Taxonomy" id="317549"/>
    <lineage>
        <taxon>Eukaryota</taxon>
        <taxon>Metazoa</taxon>
        <taxon>Cnidaria</taxon>
        <taxon>Anthozoa</taxon>
        <taxon>Octocorallia</taxon>
        <taxon>Malacalcyonacea</taxon>
        <taxon>Plexauridae</taxon>
        <taxon>Paramuricea</taxon>
    </lineage>
</organism>
<dbReference type="Gene3D" id="2.10.25.10">
    <property type="entry name" value="Laminin"/>
    <property type="match status" value="1"/>
</dbReference>
<protein>
    <submittedName>
        <fullName evidence="2">---NA</fullName>
    </submittedName>
</protein>
<comment type="caution">
    <text evidence="1">Lacks conserved residue(s) required for the propagation of feature annotation.</text>
</comment>
<reference evidence="2" key="1">
    <citation type="submission" date="2020-04" db="EMBL/GenBank/DDBJ databases">
        <authorList>
            <person name="Alioto T."/>
            <person name="Alioto T."/>
            <person name="Gomez Garrido J."/>
        </authorList>
    </citation>
    <scope>NUCLEOTIDE SEQUENCE</scope>
    <source>
        <strain evidence="2">A484AB</strain>
    </source>
</reference>
<keyword evidence="1" id="KW-1015">Disulfide bond</keyword>
<name>A0A6S7HJ64_PARCT</name>
<dbReference type="PROSITE" id="PS50026">
    <property type="entry name" value="EGF_3"/>
    <property type="match status" value="1"/>
</dbReference>
<dbReference type="EMBL" id="CACRXK020004876">
    <property type="protein sequence ID" value="CAB4004339.1"/>
    <property type="molecule type" value="Genomic_DNA"/>
</dbReference>
<keyword evidence="3" id="KW-1185">Reference proteome</keyword>
<evidence type="ECO:0000256" key="1">
    <source>
        <dbReference type="PROSITE-ProRule" id="PRU00076"/>
    </source>
</evidence>
<dbReference type="Proteomes" id="UP001152795">
    <property type="component" value="Unassembled WGS sequence"/>
</dbReference>